<name>A0ABW7LLQ9_9RHOB</name>
<dbReference type="EMBL" id="JBIMPR010000004">
    <property type="protein sequence ID" value="MFH5773897.1"/>
    <property type="molecule type" value="Genomic_DNA"/>
</dbReference>
<protein>
    <submittedName>
        <fullName evidence="1">DUF2793 domain-containing protein</fullName>
    </submittedName>
</protein>
<gene>
    <name evidence="1" type="ORF">ACHFJ0_06555</name>
</gene>
<proteinExistence type="predicted"/>
<dbReference type="Pfam" id="PF10983">
    <property type="entry name" value="DUF2793"/>
    <property type="match status" value="1"/>
</dbReference>
<dbReference type="RefSeq" id="WP_395132793.1">
    <property type="nucleotide sequence ID" value="NZ_JBIMPR010000004.1"/>
</dbReference>
<evidence type="ECO:0000313" key="1">
    <source>
        <dbReference type="EMBL" id="MFH5773897.1"/>
    </source>
</evidence>
<comment type="caution">
    <text evidence="1">The sequence shown here is derived from an EMBL/GenBank/DDBJ whole genome shotgun (WGS) entry which is preliminary data.</text>
</comment>
<sequence length="237" mass="24652">MADNATSNLELPLLLPAQAQKHVTVNDALVRLDGAVDLVLQSISRTTPPTPVSEGLCWAVPSGAVNAWEGQAGKVAIGVNGGWVFVRPRFGRRAMIVDRGVTAIHDGTNWVAGALSLGQHGAGMLVGQASEDVTIQSGATVTTSMAIPSGVMVVGATARVLTAITGSLTSWSLGHSDAVNRFGEGLGKSAASWSRGILGAPMTYWTPSPLRLTAVGGQFATGKVRIVVHWRELRLPD</sequence>
<dbReference type="InterPro" id="IPR021251">
    <property type="entry name" value="DUF2793"/>
</dbReference>
<evidence type="ECO:0000313" key="2">
    <source>
        <dbReference type="Proteomes" id="UP001609376"/>
    </source>
</evidence>
<reference evidence="1 2" key="1">
    <citation type="submission" date="2024-10" db="EMBL/GenBank/DDBJ databases">
        <title>Paracoccus drimophilus sp. nov., a novel bacterium from corn roots in Hunan.</title>
        <authorList>
            <person name="Li X."/>
        </authorList>
    </citation>
    <scope>NUCLEOTIDE SEQUENCE [LARGE SCALE GENOMIC DNA]</scope>
    <source>
        <strain evidence="1 2">NGMCC 1.201697</strain>
    </source>
</reference>
<keyword evidence="2" id="KW-1185">Reference proteome</keyword>
<accession>A0ABW7LLQ9</accession>
<organism evidence="1 2">
    <name type="scientific">Paracoccus broussonetiae subsp. drimophilus</name>
    <dbReference type="NCBI Taxonomy" id="3373869"/>
    <lineage>
        <taxon>Bacteria</taxon>
        <taxon>Pseudomonadati</taxon>
        <taxon>Pseudomonadota</taxon>
        <taxon>Alphaproteobacteria</taxon>
        <taxon>Rhodobacterales</taxon>
        <taxon>Paracoccaceae</taxon>
        <taxon>Paracoccus</taxon>
        <taxon>Paracoccus broussonetiae</taxon>
    </lineage>
</organism>
<dbReference type="Proteomes" id="UP001609376">
    <property type="component" value="Unassembled WGS sequence"/>
</dbReference>